<protein>
    <submittedName>
        <fullName evidence="1">Uncharacterized protein</fullName>
    </submittedName>
</protein>
<sequence>MERTDRTKLHLFRGNNLAKTWEGHGRKESFPFILALVTMFTFIHHSYEESFEDYIFHKKSQESGHCSIERLLQRTADRTYSVAGMYNVDETAIRFDLPLHRIWGIKGEPDCSPFAGSQ</sequence>
<dbReference type="AlphaFoldDB" id="A0A2P4YBK5"/>
<dbReference type="Proteomes" id="UP000237271">
    <property type="component" value="Unassembled WGS sequence"/>
</dbReference>
<keyword evidence="2" id="KW-1185">Reference proteome</keyword>
<organism evidence="1 2">
    <name type="scientific">Phytophthora palmivora</name>
    <dbReference type="NCBI Taxonomy" id="4796"/>
    <lineage>
        <taxon>Eukaryota</taxon>
        <taxon>Sar</taxon>
        <taxon>Stramenopiles</taxon>
        <taxon>Oomycota</taxon>
        <taxon>Peronosporomycetes</taxon>
        <taxon>Peronosporales</taxon>
        <taxon>Peronosporaceae</taxon>
        <taxon>Phytophthora</taxon>
    </lineage>
</organism>
<comment type="caution">
    <text evidence="1">The sequence shown here is derived from an EMBL/GenBank/DDBJ whole genome shotgun (WGS) entry which is preliminary data.</text>
</comment>
<name>A0A2P4YBK5_9STRA</name>
<proteinExistence type="predicted"/>
<gene>
    <name evidence="1" type="ORF">PHPALM_7739</name>
</gene>
<reference evidence="1 2" key="1">
    <citation type="journal article" date="2017" name="Genome Biol. Evol.">
        <title>Phytophthora megakarya and P. palmivora, closely related causal agents of cacao black pod rot, underwent increases in genome sizes and gene numbers by different mechanisms.</title>
        <authorList>
            <person name="Ali S.S."/>
            <person name="Shao J."/>
            <person name="Lary D.J."/>
            <person name="Kronmiller B."/>
            <person name="Shen D."/>
            <person name="Strem M.D."/>
            <person name="Amoako-Attah I."/>
            <person name="Akrofi A.Y."/>
            <person name="Begoude B.A."/>
            <person name="Ten Hoopen G.M."/>
            <person name="Coulibaly K."/>
            <person name="Kebe B.I."/>
            <person name="Melnick R.L."/>
            <person name="Guiltinan M.J."/>
            <person name="Tyler B.M."/>
            <person name="Meinhardt L.W."/>
            <person name="Bailey B.A."/>
        </authorList>
    </citation>
    <scope>NUCLEOTIDE SEQUENCE [LARGE SCALE GENOMIC DNA]</scope>
    <source>
        <strain evidence="2">sbr112.9</strain>
    </source>
</reference>
<evidence type="ECO:0000313" key="2">
    <source>
        <dbReference type="Proteomes" id="UP000237271"/>
    </source>
</evidence>
<accession>A0A2P4YBK5</accession>
<dbReference type="EMBL" id="NCKW01003988">
    <property type="protein sequence ID" value="POM75194.1"/>
    <property type="molecule type" value="Genomic_DNA"/>
</dbReference>
<evidence type="ECO:0000313" key="1">
    <source>
        <dbReference type="EMBL" id="POM75194.1"/>
    </source>
</evidence>